<dbReference type="NCBIfam" id="TIGR02427">
    <property type="entry name" value="protocat_pcaD"/>
    <property type="match status" value="1"/>
</dbReference>
<dbReference type="Pfam" id="PF00561">
    <property type="entry name" value="Abhydrolase_1"/>
    <property type="match status" value="1"/>
</dbReference>
<dbReference type="EMBL" id="JAIVFP010000001">
    <property type="protein sequence ID" value="MCI4683337.1"/>
    <property type="molecule type" value="Genomic_DNA"/>
</dbReference>
<evidence type="ECO:0000313" key="3">
    <source>
        <dbReference type="Proteomes" id="UP001139104"/>
    </source>
</evidence>
<dbReference type="EC" id="3.1.1.24" evidence="2"/>
<feature type="domain" description="AB hydrolase-1" evidence="1">
    <location>
        <begin position="22"/>
        <end position="246"/>
    </location>
</feature>
<dbReference type="Proteomes" id="UP001139104">
    <property type="component" value="Unassembled WGS sequence"/>
</dbReference>
<reference evidence="2" key="1">
    <citation type="journal article" date="2022" name="ISME J.">
        <title>Identification of active gaseous-alkane degraders at natural gas seeps.</title>
        <authorList>
            <person name="Farhan Ul Haque M."/>
            <person name="Hernandez M."/>
            <person name="Crombie A.T."/>
            <person name="Murrell J.C."/>
        </authorList>
    </citation>
    <scope>NUCLEOTIDE SEQUENCE</scope>
    <source>
        <strain evidence="2">PC2</strain>
    </source>
</reference>
<comment type="caution">
    <text evidence="2">The sequence shown here is derived from an EMBL/GenBank/DDBJ whole genome shotgun (WGS) entry which is preliminary data.</text>
</comment>
<dbReference type="PROSITE" id="PS01151">
    <property type="entry name" value="FIMBRIAL_USHER"/>
    <property type="match status" value="1"/>
</dbReference>
<sequence>MSKMNIGALSLNVATAGAPGAPTLILAHPLGASLSVWDEVAPILAKKFFVVRFDARGHGGSDVPPGPYSLSDLGGDVVALMDALGLARAHFVGLSMSGAIGQWLMIHAPDRLDRVVLSNTAAWFPGPENWNARIRAARGGGMADLAAAVVQRWLTPAFRATDPERYQQIEKLVRATPPLGYAACCAALRDADLRDAIRAAPPRPTLVIVGDADASTPPALGEALAGALPDARLVRLPAAHLSCVEAAHPFLAAVEKFLV</sequence>
<organism evidence="2 3">
    <name type="scientific">Candidatus Rhodoblastus alkanivorans</name>
    <dbReference type="NCBI Taxonomy" id="2954117"/>
    <lineage>
        <taxon>Bacteria</taxon>
        <taxon>Pseudomonadati</taxon>
        <taxon>Pseudomonadota</taxon>
        <taxon>Alphaproteobacteria</taxon>
        <taxon>Hyphomicrobiales</taxon>
        <taxon>Rhodoblastaceae</taxon>
        <taxon>Rhodoblastus</taxon>
    </lineage>
</organism>
<keyword evidence="3" id="KW-1185">Reference proteome</keyword>
<dbReference type="InterPro" id="IPR000073">
    <property type="entry name" value="AB_hydrolase_1"/>
</dbReference>
<dbReference type="PRINTS" id="PR00111">
    <property type="entry name" value="ABHYDROLASE"/>
</dbReference>
<dbReference type="InterPro" id="IPR029058">
    <property type="entry name" value="AB_hydrolase_fold"/>
</dbReference>
<keyword evidence="2" id="KW-0378">Hydrolase</keyword>
<evidence type="ECO:0000313" key="2">
    <source>
        <dbReference type="EMBL" id="MCI4683337.1"/>
    </source>
</evidence>
<dbReference type="InterPro" id="IPR018030">
    <property type="entry name" value="Fimbrial_membr_usher_CS"/>
</dbReference>
<dbReference type="InterPro" id="IPR050471">
    <property type="entry name" value="AB_hydrolase"/>
</dbReference>
<name>A0ABS9Z6V9_9HYPH</name>
<dbReference type="RefSeq" id="WP_243067297.1">
    <property type="nucleotide sequence ID" value="NZ_JAIVFK010000041.1"/>
</dbReference>
<dbReference type="SUPFAM" id="SSF53474">
    <property type="entry name" value="alpha/beta-Hydrolases"/>
    <property type="match status" value="1"/>
</dbReference>
<proteinExistence type="predicted"/>
<dbReference type="PANTHER" id="PTHR43433">
    <property type="entry name" value="HYDROLASE, ALPHA/BETA FOLD FAMILY PROTEIN"/>
    <property type="match status" value="1"/>
</dbReference>
<gene>
    <name evidence="2" type="primary">pcaD</name>
    <name evidence="2" type="ORF">K2U94_11245</name>
</gene>
<protein>
    <submittedName>
        <fullName evidence="2">3-oxoadipate enol-lactonase</fullName>
        <ecNumber evidence="2">3.1.1.24</ecNumber>
    </submittedName>
</protein>
<dbReference type="GO" id="GO:0047570">
    <property type="term" value="F:3-oxoadipate enol-lactonase activity"/>
    <property type="evidence" value="ECO:0007669"/>
    <property type="project" value="UniProtKB-EC"/>
</dbReference>
<dbReference type="PANTHER" id="PTHR43433:SF5">
    <property type="entry name" value="AB HYDROLASE-1 DOMAIN-CONTAINING PROTEIN"/>
    <property type="match status" value="1"/>
</dbReference>
<dbReference type="InterPro" id="IPR026968">
    <property type="entry name" value="PcaD/CatD"/>
</dbReference>
<evidence type="ECO:0000259" key="1">
    <source>
        <dbReference type="Pfam" id="PF00561"/>
    </source>
</evidence>
<dbReference type="Gene3D" id="3.40.50.1820">
    <property type="entry name" value="alpha/beta hydrolase"/>
    <property type="match status" value="1"/>
</dbReference>
<accession>A0ABS9Z6V9</accession>